<keyword evidence="3" id="KW-1185">Reference proteome</keyword>
<dbReference type="EMBL" id="BTGD01000010">
    <property type="protein sequence ID" value="GMM56761.1"/>
    <property type="molecule type" value="Genomic_DNA"/>
</dbReference>
<feature type="compositionally biased region" description="Polar residues" evidence="1">
    <location>
        <begin position="360"/>
        <end position="379"/>
    </location>
</feature>
<accession>A0AAV5RZC5</accession>
<organism evidence="2 3">
    <name type="scientific">Maudiozyma humilis</name>
    <name type="common">Sour dough yeast</name>
    <name type="synonym">Kazachstania humilis</name>
    <dbReference type="NCBI Taxonomy" id="51915"/>
    <lineage>
        <taxon>Eukaryota</taxon>
        <taxon>Fungi</taxon>
        <taxon>Dikarya</taxon>
        <taxon>Ascomycota</taxon>
        <taxon>Saccharomycotina</taxon>
        <taxon>Saccharomycetes</taxon>
        <taxon>Saccharomycetales</taxon>
        <taxon>Saccharomycetaceae</taxon>
        <taxon>Maudiozyma</taxon>
    </lineage>
</organism>
<dbReference type="InterPro" id="IPR035257">
    <property type="entry name" value="DUF5349"/>
</dbReference>
<feature type="region of interest" description="Disordered" evidence="1">
    <location>
        <begin position="360"/>
        <end position="382"/>
    </location>
</feature>
<evidence type="ECO:0000256" key="1">
    <source>
        <dbReference type="SAM" id="MobiDB-lite"/>
    </source>
</evidence>
<reference evidence="2 3" key="1">
    <citation type="journal article" date="2023" name="Elife">
        <title>Identification of key yeast species and microbe-microbe interactions impacting larval growth of Drosophila in the wild.</title>
        <authorList>
            <person name="Mure A."/>
            <person name="Sugiura Y."/>
            <person name="Maeda R."/>
            <person name="Honda K."/>
            <person name="Sakurai N."/>
            <person name="Takahashi Y."/>
            <person name="Watada M."/>
            <person name="Katoh T."/>
            <person name="Gotoh A."/>
            <person name="Gotoh Y."/>
            <person name="Taniguchi I."/>
            <person name="Nakamura K."/>
            <person name="Hayashi T."/>
            <person name="Katayama T."/>
            <person name="Uemura T."/>
            <person name="Hattori Y."/>
        </authorList>
    </citation>
    <scope>NUCLEOTIDE SEQUENCE [LARGE SCALE GENOMIC DNA]</scope>
    <source>
        <strain evidence="2 3">KH-74</strain>
    </source>
</reference>
<proteinExistence type="predicted"/>
<name>A0AAV5RZC5_MAUHU</name>
<dbReference type="Pfam" id="PF17298">
    <property type="entry name" value="DUF5349"/>
    <property type="match status" value="1"/>
</dbReference>
<dbReference type="Proteomes" id="UP001377567">
    <property type="component" value="Unassembled WGS sequence"/>
</dbReference>
<evidence type="ECO:0000313" key="2">
    <source>
        <dbReference type="EMBL" id="GMM56761.1"/>
    </source>
</evidence>
<gene>
    <name evidence="2" type="ORF">DAKH74_033770</name>
</gene>
<sequence>MPGKIVSVPFLSQIEDIDRCLKDSKCVKTPPVSNFSFSNSSKNMANGGKNNGNVANHGYGNGYNYNNSYNYNKGSNAYYKKSGSNSKGYASNGSNHNGGNYDSYKNYDYMKYNTRKNAGVSNTNYFYNQQQVPSSQYNKNSLYTSQMNTGKVNPSNVIAEQLKQTYPQIYQNTHADVYQAGSGASAQMNQMGGQTNYDFSQLSNSLDNIQFAPAPSMNSYMGSQRSVATDKFANTPQQPKQQPLGYANAQSLNMLMADTMQPSIATDNVTSMNVTSINSYIPSELLDSGNAPYQSVHNPMVSEMSPVPNAFMHQPDPVSAQAPLVGGNQMRPASAASLPQASIRSPLLQGGNAPFEEKSASMSALGNGDANTNQKSNMLSMGWGANNMNVQSSLANSSSMNSTATGTNSNSSMFGIWNNDMSVWS</sequence>
<comment type="caution">
    <text evidence="2">The sequence shown here is derived from an EMBL/GenBank/DDBJ whole genome shotgun (WGS) entry which is preliminary data.</text>
</comment>
<evidence type="ECO:0000313" key="3">
    <source>
        <dbReference type="Proteomes" id="UP001377567"/>
    </source>
</evidence>
<protein>
    <submittedName>
        <fullName evidence="2">Uncharacterized protein</fullName>
    </submittedName>
</protein>
<dbReference type="AlphaFoldDB" id="A0AAV5RZC5"/>